<organism evidence="1 2">
    <name type="scientific">Meripilus lineatus</name>
    <dbReference type="NCBI Taxonomy" id="2056292"/>
    <lineage>
        <taxon>Eukaryota</taxon>
        <taxon>Fungi</taxon>
        <taxon>Dikarya</taxon>
        <taxon>Basidiomycota</taxon>
        <taxon>Agaricomycotina</taxon>
        <taxon>Agaricomycetes</taxon>
        <taxon>Polyporales</taxon>
        <taxon>Meripilaceae</taxon>
        <taxon>Meripilus</taxon>
    </lineage>
</organism>
<dbReference type="EMBL" id="JANAWD010000419">
    <property type="protein sequence ID" value="KAJ3479737.1"/>
    <property type="molecule type" value="Genomic_DNA"/>
</dbReference>
<dbReference type="AlphaFoldDB" id="A0AAD5YFU3"/>
<keyword evidence="2" id="KW-1185">Reference proteome</keyword>
<accession>A0AAD5YFU3</accession>
<evidence type="ECO:0000313" key="1">
    <source>
        <dbReference type="EMBL" id="KAJ3479737.1"/>
    </source>
</evidence>
<reference evidence="1" key="1">
    <citation type="submission" date="2022-07" db="EMBL/GenBank/DDBJ databases">
        <title>Genome Sequence of Physisporinus lineatus.</title>
        <authorList>
            <person name="Buettner E."/>
        </authorList>
    </citation>
    <scope>NUCLEOTIDE SEQUENCE</scope>
    <source>
        <strain evidence="1">VT162</strain>
    </source>
</reference>
<comment type="caution">
    <text evidence="1">The sequence shown here is derived from an EMBL/GenBank/DDBJ whole genome shotgun (WGS) entry which is preliminary data.</text>
</comment>
<name>A0AAD5YFU3_9APHY</name>
<evidence type="ECO:0000313" key="2">
    <source>
        <dbReference type="Proteomes" id="UP001212997"/>
    </source>
</evidence>
<gene>
    <name evidence="1" type="ORF">NLI96_g8849</name>
</gene>
<dbReference type="Proteomes" id="UP001212997">
    <property type="component" value="Unassembled WGS sequence"/>
</dbReference>
<sequence>MPYTRPPTVLQQCGKYTKIATLWLVDRGVDFVKDQAGVFYKTPQEYSDESWKRRNFQTTGIKVFRGAYTGLREERKKLWDPSWVGRQWVSTFYTSWKYQQEARQEIVYHPEPPAEGHVFSPLTQPTLF</sequence>
<protein>
    <submittedName>
        <fullName evidence="1">Uncharacterized protein</fullName>
    </submittedName>
</protein>
<proteinExistence type="predicted"/>